<feature type="domain" description="Golvesin/Xly CBD-like" evidence="3">
    <location>
        <begin position="351"/>
        <end position="493"/>
    </location>
</feature>
<evidence type="ECO:0000259" key="2">
    <source>
        <dbReference type="Pfam" id="PF02836"/>
    </source>
</evidence>
<dbReference type="RefSeq" id="WP_139604068.1">
    <property type="nucleotide sequence ID" value="NZ_VDCQ01000029.1"/>
</dbReference>
<proteinExistence type="predicted"/>
<dbReference type="Pfam" id="PF25275">
    <property type="entry name" value="Golvesin_C"/>
    <property type="match status" value="3"/>
</dbReference>
<accession>A0A5C4T6M6</accession>
<dbReference type="GO" id="GO:0005975">
    <property type="term" value="P:carbohydrate metabolic process"/>
    <property type="evidence" value="ECO:0007669"/>
    <property type="project" value="InterPro"/>
</dbReference>
<dbReference type="Gene3D" id="3.20.20.80">
    <property type="entry name" value="Glycosidases"/>
    <property type="match status" value="1"/>
</dbReference>
<comment type="caution">
    <text evidence="4">The sequence shown here is derived from an EMBL/GenBank/DDBJ whole genome shotgun (WGS) entry which is preliminary data.</text>
</comment>
<sequence>MIVKKQIAKLLIAVLLCTALQLFGQTKTIRAEPLEIIVDNGNNYNQVNLSGTFAKSPGTWSGNTINSAAFESNYFTSNDPATYGVWKPIIPISGEYEIYMTWVSHSNRSAAAPLEIKHKNGTDASRTVNQKINGSQVGSRVWNYIGAYELQAGEDQHVKLSNIAGGDYVFYDAVKLVLKHASEDPEPDPTPPGTVLDNTYSPFSTTGSWIRKTATAAVYGSDYMVTSGPAGNPENTAKWSIPDDMPAGQYDLYMRWEAGEDKADAAPLEIKFDLGLATSKTVNQQQLGGRWNLIGTYYFTPGHGHYVMISGSDDGVTVADALKLVFKKPTSALPPDPAPPEMPTNVGDEMMIDNTDSRFSVSGSWMSDTTGAGYEGSHYARVTDATPDRSNAAKWSTSKMKTSGKYEIYMKWPAGPERPEAVPLQIKSSDGMEAYSPANSNYSVDSSPFVNQRENGGTWNYIGTYEFKSGDNYFIKMSGEYGGLIAADAVKLVLKEITQDPIPYPNPRYSGPIKVEIVHDGNGSFSLRRNGQPYFLKGVAGSENVELTATMGGNALRTYNHEDSLNGWDILDRAYENGVGVMIGLFLLQQDAGIDYSNPAYKNKIAEQLNKFKQAVMQYKDHPAVIAWAIGNETDKGNADVWYHVNELGKFIHDNDPNHPTVAVLAGSSPAKVKNVKAIAPHIDIIAVNTYTHIGNAYQNVVVEGGWNGPYMITEFGPDATYEVKNVNGLAPIELNSDQKAKLIYERYQNHIAGHPDKAVGSFVFKIADIVGTTHTWYNLLLEDHKKTPLFDEISRAWTGTYPVNRSPAVKELTFSGGAYGNLALDPSVAAEVQLNPGDPFLMKAVALDPEADPLSYVWEIRDEFKADYTSKPSRQIPDIIYDVQAGEPNKMGFYAPMRSGHYRVFLSVYDGNHNVGTANFPFQVK</sequence>
<evidence type="ECO:0000313" key="4">
    <source>
        <dbReference type="EMBL" id="TNJ64475.1"/>
    </source>
</evidence>
<dbReference type="SUPFAM" id="SSF51445">
    <property type="entry name" value="(Trans)glycosidases"/>
    <property type="match status" value="1"/>
</dbReference>
<keyword evidence="5" id="KW-1185">Reference proteome</keyword>
<dbReference type="OrthoDB" id="9801077at2"/>
<dbReference type="Proteomes" id="UP000307943">
    <property type="component" value="Unassembled WGS sequence"/>
</dbReference>
<dbReference type="InterPro" id="IPR017853">
    <property type="entry name" value="GH"/>
</dbReference>
<feature type="domain" description="Golvesin/Xly CBD-like" evidence="3">
    <location>
        <begin position="195"/>
        <end position="325"/>
    </location>
</feature>
<organism evidence="4 5">
    <name type="scientific">Paenibacillus hemerocallicola</name>
    <dbReference type="NCBI Taxonomy" id="1172614"/>
    <lineage>
        <taxon>Bacteria</taxon>
        <taxon>Bacillati</taxon>
        <taxon>Bacillota</taxon>
        <taxon>Bacilli</taxon>
        <taxon>Bacillales</taxon>
        <taxon>Paenibacillaceae</taxon>
        <taxon>Paenibacillus</taxon>
    </lineage>
</organism>
<dbReference type="Pfam" id="PF02836">
    <property type="entry name" value="Glyco_hydro_2_C"/>
    <property type="match status" value="1"/>
</dbReference>
<feature type="domain" description="Golvesin/Xly CBD-like" evidence="3">
    <location>
        <begin position="54"/>
        <end position="177"/>
    </location>
</feature>
<keyword evidence="1" id="KW-0732">Signal</keyword>
<dbReference type="GO" id="GO:0004553">
    <property type="term" value="F:hydrolase activity, hydrolyzing O-glycosyl compounds"/>
    <property type="evidence" value="ECO:0007669"/>
    <property type="project" value="InterPro"/>
</dbReference>
<reference evidence="4 5" key="1">
    <citation type="submission" date="2019-05" db="EMBL/GenBank/DDBJ databases">
        <title>We sequenced the genome of Paenibacillus hemerocallicola KCTC 33185 for further insight into its adaptation and study the phylogeny of Paenibacillus.</title>
        <authorList>
            <person name="Narsing Rao M.P."/>
        </authorList>
    </citation>
    <scope>NUCLEOTIDE SEQUENCE [LARGE SCALE GENOMIC DNA]</scope>
    <source>
        <strain evidence="4 5">KCTC 33185</strain>
    </source>
</reference>
<name>A0A5C4T6M6_9BACL</name>
<dbReference type="EMBL" id="VDCQ01000029">
    <property type="protein sequence ID" value="TNJ64475.1"/>
    <property type="molecule type" value="Genomic_DNA"/>
</dbReference>
<dbReference type="InterPro" id="IPR006103">
    <property type="entry name" value="Glyco_hydro_2_cat"/>
</dbReference>
<feature type="domain" description="Glycoside hydrolase family 2 catalytic" evidence="2">
    <location>
        <begin position="591"/>
        <end position="718"/>
    </location>
</feature>
<evidence type="ECO:0000313" key="5">
    <source>
        <dbReference type="Proteomes" id="UP000307943"/>
    </source>
</evidence>
<gene>
    <name evidence="4" type="ORF">FE784_20350</name>
</gene>
<evidence type="ECO:0000256" key="1">
    <source>
        <dbReference type="SAM" id="SignalP"/>
    </source>
</evidence>
<protein>
    <submittedName>
        <fullName evidence="4">Uncharacterized protein</fullName>
    </submittedName>
</protein>
<feature type="signal peptide" evidence="1">
    <location>
        <begin position="1"/>
        <end position="24"/>
    </location>
</feature>
<evidence type="ECO:0000259" key="3">
    <source>
        <dbReference type="Pfam" id="PF25275"/>
    </source>
</evidence>
<dbReference type="InterPro" id="IPR033803">
    <property type="entry name" value="CBD-like_Golvesin-Xly"/>
</dbReference>
<feature type="chain" id="PRO_5039671939" evidence="1">
    <location>
        <begin position="25"/>
        <end position="926"/>
    </location>
</feature>
<dbReference type="AlphaFoldDB" id="A0A5C4T6M6"/>